<dbReference type="Proteomes" id="UP000679126">
    <property type="component" value="Unassembled WGS sequence"/>
</dbReference>
<evidence type="ECO:0000313" key="1">
    <source>
        <dbReference type="EMBL" id="MBO9152134.1"/>
    </source>
</evidence>
<evidence type="ECO:0000313" key="2">
    <source>
        <dbReference type="Proteomes" id="UP000679126"/>
    </source>
</evidence>
<accession>A0ABS3YBU0</accession>
<dbReference type="EMBL" id="JAGHKP010000001">
    <property type="protein sequence ID" value="MBO9152134.1"/>
    <property type="molecule type" value="Genomic_DNA"/>
</dbReference>
<dbReference type="RefSeq" id="WP_209144996.1">
    <property type="nucleotide sequence ID" value="NZ_JAGHKP010000001.1"/>
</dbReference>
<reference evidence="2" key="1">
    <citation type="submission" date="2021-03" db="EMBL/GenBank/DDBJ databases">
        <title>Assistant Professor.</title>
        <authorList>
            <person name="Huq M.A."/>
        </authorList>
    </citation>
    <scope>NUCLEOTIDE SEQUENCE [LARGE SCALE GENOMIC DNA]</scope>
    <source>
        <strain evidence="2">MAH-28</strain>
    </source>
</reference>
<gene>
    <name evidence="1" type="ORF">J7I43_07925</name>
</gene>
<organism evidence="1 2">
    <name type="scientific">Chitinophaga chungangae</name>
    <dbReference type="NCBI Taxonomy" id="2821488"/>
    <lineage>
        <taxon>Bacteria</taxon>
        <taxon>Pseudomonadati</taxon>
        <taxon>Bacteroidota</taxon>
        <taxon>Chitinophagia</taxon>
        <taxon>Chitinophagales</taxon>
        <taxon>Chitinophagaceae</taxon>
        <taxon>Chitinophaga</taxon>
    </lineage>
</organism>
<proteinExistence type="predicted"/>
<sequence>MQQEIIGRIAAACEGKNIVDALAALPGADFNTLLLEVFNRRAAALSAPGLLLQYKQNRFVKPADMNAVVFATLQLATLQTLERMHFSPVMLSPVSPLGSCSVFGAVSQEKVMSATRGAEVLADATNALALHIAELKQQGAIHEADLCAVQRHVRTQPLPSKAFTPHFTIACLTSAGMDRGSYRFECESLYKHAAAWAAVLRGVFGITQMRLRLIAREGTADGNALLTAVSGFLAERLPEVSIEKIVNSPKNNYYTGIQFKVVIQVKEQEWEIVDGGFTTWTQQLLGNKKERLLISGFGLELLKRVIQE</sequence>
<comment type="caution">
    <text evidence="1">The sequence shown here is derived from an EMBL/GenBank/DDBJ whole genome shotgun (WGS) entry which is preliminary data.</text>
</comment>
<protein>
    <submittedName>
        <fullName evidence="1">Uncharacterized protein</fullName>
    </submittedName>
</protein>
<keyword evidence="2" id="KW-1185">Reference proteome</keyword>
<name>A0ABS3YBU0_9BACT</name>